<dbReference type="InterPro" id="IPR011032">
    <property type="entry name" value="GroES-like_sf"/>
</dbReference>
<name>A0A7Z0EN56_9ACTN</name>
<evidence type="ECO:0000256" key="2">
    <source>
        <dbReference type="SAM" id="MobiDB-lite"/>
    </source>
</evidence>
<dbReference type="InterPro" id="IPR041694">
    <property type="entry name" value="ADH_N_2"/>
</dbReference>
<dbReference type="AlphaFoldDB" id="A0A7Z0EN56"/>
<dbReference type="PANTHER" id="PTHR43205:SF7">
    <property type="entry name" value="PROSTAGLANDIN REDUCTASE 1"/>
    <property type="match status" value="1"/>
</dbReference>
<keyword evidence="1" id="KW-0560">Oxidoreductase</keyword>
<evidence type="ECO:0000313" key="4">
    <source>
        <dbReference type="EMBL" id="NYJ35195.1"/>
    </source>
</evidence>
<dbReference type="PANTHER" id="PTHR43205">
    <property type="entry name" value="PROSTAGLANDIN REDUCTASE"/>
    <property type="match status" value="1"/>
</dbReference>
<dbReference type="SMART" id="SM00829">
    <property type="entry name" value="PKS_ER"/>
    <property type="match status" value="1"/>
</dbReference>
<dbReference type="Proteomes" id="UP000572051">
    <property type="component" value="Unassembled WGS sequence"/>
</dbReference>
<protein>
    <recommendedName>
        <fullName evidence="3">Enoyl reductase (ER) domain-containing protein</fullName>
    </recommendedName>
</protein>
<sequence length="439" mass="45351">MLSGTASTHVVRLVRDAALAAGVPAPLLAELPGADDASLAEDRHRVPLATLVRIWDLLAHTLPPGVPGPGTPSAPSLDSRTRRTTGPGGTAAPSKKALAMTTTAQPTTTTREIRLAARPVGTPGPEHFTLATAELPPLAEGQVLVRNTWMSVDPYMRGRMDDAPSYIPPFELGAPPEGGAIGEVVASRSPDVQVGATVSHFLGWREHAVLDAAHATVVDTADVPATAYLGPLGTTGLTAYLALTEIAPVREGDTVYVSAAAGAVGSVAGQIARRLGAGRVIGSAGGPAKTALLLSEFGYDAAIDHRQGDLPGQLGKAAPEGLDVYLDSVGGDHLDAALEAMRPRGRVALVGAISGYNATAPVPGPDLYRAATKELTLRGMIVSHYLDRFPEFVGTAIPWILDGSLRTRETVYEGLEQAPEAFLGVLGGANTGKMLVRLG</sequence>
<comment type="caution">
    <text evidence="4">The sequence shown here is derived from an EMBL/GenBank/DDBJ whole genome shotgun (WGS) entry which is preliminary data.</text>
</comment>
<dbReference type="FunFam" id="3.40.50.720:FF:000121">
    <property type="entry name" value="Prostaglandin reductase 2"/>
    <property type="match status" value="1"/>
</dbReference>
<proteinExistence type="predicted"/>
<accession>A0A7Z0EN56</accession>
<feature type="region of interest" description="Disordered" evidence="2">
    <location>
        <begin position="62"/>
        <end position="108"/>
    </location>
</feature>
<dbReference type="GO" id="GO:0016628">
    <property type="term" value="F:oxidoreductase activity, acting on the CH-CH group of donors, NAD or NADP as acceptor"/>
    <property type="evidence" value="ECO:0007669"/>
    <property type="project" value="InterPro"/>
</dbReference>
<evidence type="ECO:0000313" key="5">
    <source>
        <dbReference type="Proteomes" id="UP000572051"/>
    </source>
</evidence>
<dbReference type="EMBL" id="JACCFS010000001">
    <property type="protein sequence ID" value="NYJ35195.1"/>
    <property type="molecule type" value="Genomic_DNA"/>
</dbReference>
<dbReference type="CDD" id="cd05288">
    <property type="entry name" value="PGDH"/>
    <property type="match status" value="1"/>
</dbReference>
<dbReference type="Pfam" id="PF00107">
    <property type="entry name" value="ADH_zinc_N"/>
    <property type="match status" value="1"/>
</dbReference>
<reference evidence="4 5" key="1">
    <citation type="submission" date="2020-07" db="EMBL/GenBank/DDBJ databases">
        <title>Sequencing the genomes of 1000 actinobacteria strains.</title>
        <authorList>
            <person name="Klenk H.-P."/>
        </authorList>
    </citation>
    <scope>NUCLEOTIDE SEQUENCE [LARGE SCALE GENOMIC DNA]</scope>
    <source>
        <strain evidence="4 5">DSM 44442</strain>
    </source>
</reference>
<organism evidence="4 5">
    <name type="scientific">Nocardiopsis aegyptia</name>
    <dbReference type="NCBI Taxonomy" id="220378"/>
    <lineage>
        <taxon>Bacteria</taxon>
        <taxon>Bacillati</taxon>
        <taxon>Actinomycetota</taxon>
        <taxon>Actinomycetes</taxon>
        <taxon>Streptosporangiales</taxon>
        <taxon>Nocardiopsidaceae</taxon>
        <taxon>Nocardiopsis</taxon>
    </lineage>
</organism>
<dbReference type="InterPro" id="IPR020843">
    <property type="entry name" value="ER"/>
</dbReference>
<evidence type="ECO:0000256" key="1">
    <source>
        <dbReference type="ARBA" id="ARBA00023002"/>
    </source>
</evidence>
<dbReference type="Gene3D" id="3.40.50.720">
    <property type="entry name" value="NAD(P)-binding Rossmann-like Domain"/>
    <property type="match status" value="1"/>
</dbReference>
<keyword evidence="5" id="KW-1185">Reference proteome</keyword>
<dbReference type="InterPro" id="IPR036291">
    <property type="entry name" value="NAD(P)-bd_dom_sf"/>
</dbReference>
<dbReference type="InterPro" id="IPR013149">
    <property type="entry name" value="ADH-like_C"/>
</dbReference>
<dbReference type="SUPFAM" id="SSF50129">
    <property type="entry name" value="GroES-like"/>
    <property type="match status" value="2"/>
</dbReference>
<evidence type="ECO:0000259" key="3">
    <source>
        <dbReference type="SMART" id="SM00829"/>
    </source>
</evidence>
<dbReference type="SUPFAM" id="SSF51735">
    <property type="entry name" value="NAD(P)-binding Rossmann-fold domains"/>
    <property type="match status" value="1"/>
</dbReference>
<dbReference type="InterPro" id="IPR045010">
    <property type="entry name" value="MDR_fam"/>
</dbReference>
<feature type="domain" description="Enoyl reductase (ER)" evidence="3">
    <location>
        <begin position="124"/>
        <end position="436"/>
    </location>
</feature>
<dbReference type="Pfam" id="PF16884">
    <property type="entry name" value="ADH_N_2"/>
    <property type="match status" value="1"/>
</dbReference>
<gene>
    <name evidence="4" type="ORF">HNR10_003076</name>
</gene>
<dbReference type="Gene3D" id="3.90.180.10">
    <property type="entry name" value="Medium-chain alcohol dehydrogenases, catalytic domain"/>
    <property type="match status" value="1"/>
</dbReference>